<organism evidence="2 3">
    <name type="scientific">Cryomyces antarcticus</name>
    <dbReference type="NCBI Taxonomy" id="329879"/>
    <lineage>
        <taxon>Eukaryota</taxon>
        <taxon>Fungi</taxon>
        <taxon>Dikarya</taxon>
        <taxon>Ascomycota</taxon>
        <taxon>Pezizomycotina</taxon>
        <taxon>Dothideomycetes</taxon>
        <taxon>Dothideomycetes incertae sedis</taxon>
        <taxon>Cryomyces</taxon>
    </lineage>
</organism>
<proteinExistence type="predicted"/>
<evidence type="ECO:0000313" key="2">
    <source>
        <dbReference type="EMBL" id="KAK5074578.1"/>
    </source>
</evidence>
<feature type="region of interest" description="Disordered" evidence="1">
    <location>
        <begin position="1"/>
        <end position="87"/>
    </location>
</feature>
<dbReference type="Proteomes" id="UP001357485">
    <property type="component" value="Unassembled WGS sequence"/>
</dbReference>
<feature type="non-terminal residue" evidence="2">
    <location>
        <position position="160"/>
    </location>
</feature>
<evidence type="ECO:0000313" key="3">
    <source>
        <dbReference type="Proteomes" id="UP001357485"/>
    </source>
</evidence>
<comment type="caution">
    <text evidence="2">The sequence shown here is derived from an EMBL/GenBank/DDBJ whole genome shotgun (WGS) entry which is preliminary data.</text>
</comment>
<feature type="compositionally biased region" description="Pro residues" evidence="1">
    <location>
        <begin position="12"/>
        <end position="21"/>
    </location>
</feature>
<evidence type="ECO:0000256" key="1">
    <source>
        <dbReference type="SAM" id="MobiDB-lite"/>
    </source>
</evidence>
<feature type="compositionally biased region" description="Basic and acidic residues" evidence="1">
    <location>
        <begin position="31"/>
        <end position="41"/>
    </location>
</feature>
<keyword evidence="3" id="KW-1185">Reference proteome</keyword>
<reference evidence="2 3" key="1">
    <citation type="submission" date="2023-08" db="EMBL/GenBank/DDBJ databases">
        <title>Black Yeasts Isolated from many extreme environments.</title>
        <authorList>
            <person name="Coleine C."/>
            <person name="Stajich J.E."/>
            <person name="Selbmann L."/>
        </authorList>
    </citation>
    <scope>NUCLEOTIDE SEQUENCE [LARGE SCALE GENOMIC DNA]</scope>
    <source>
        <strain evidence="2 3">CCFEE 536</strain>
    </source>
</reference>
<name>A0ABR0JWT7_9PEZI</name>
<dbReference type="EMBL" id="JAVRRA010026869">
    <property type="protein sequence ID" value="KAK5074578.1"/>
    <property type="molecule type" value="Genomic_DNA"/>
</dbReference>
<gene>
    <name evidence="2" type="ORF">LTR16_008988</name>
</gene>
<feature type="non-terminal residue" evidence="2">
    <location>
        <position position="1"/>
    </location>
</feature>
<sequence length="160" mass="17345">LPRRGRHARAPCPCPFPPRAGPAPALAPADIDTRTAREPGRRRPLCRACGRGRASQRRHPAPCPSASASASPSPCPCPCSRGARPPPRVRLLHHPMVQRLAPAGRLQAEEVPVPVRALGLARPTAAQTREQRGRVQRLRLAVRHRDPELLGRGLFVDEGV</sequence>
<protein>
    <submittedName>
        <fullName evidence="2">Uncharacterized protein</fullName>
    </submittedName>
</protein>
<accession>A0ABR0JWT7</accession>